<accession>A0A022RY07</accession>
<proteinExistence type="predicted"/>
<dbReference type="GO" id="GO:0003729">
    <property type="term" value="F:mRNA binding"/>
    <property type="evidence" value="ECO:0000318"/>
    <property type="project" value="GO_Central"/>
</dbReference>
<reference evidence="4 5" key="1">
    <citation type="journal article" date="2013" name="Proc. Natl. Acad. Sci. U.S.A.">
        <title>Fine-scale variation in meiotic recombination in Mimulus inferred from population shotgun sequencing.</title>
        <authorList>
            <person name="Hellsten U."/>
            <person name="Wright K.M."/>
            <person name="Jenkins J."/>
            <person name="Shu S."/>
            <person name="Yuan Y."/>
            <person name="Wessler S.R."/>
            <person name="Schmutz J."/>
            <person name="Willis J.H."/>
            <person name="Rokhsar D.S."/>
        </authorList>
    </citation>
    <scope>NUCLEOTIDE SEQUENCE [LARGE SCALE GENOMIC DNA]</scope>
    <source>
        <strain evidence="5">cv. DUN x IM62</strain>
    </source>
</reference>
<dbReference type="Pfam" id="PF00076">
    <property type="entry name" value="RRM_1"/>
    <property type="match status" value="1"/>
</dbReference>
<dbReference type="InterPro" id="IPR000504">
    <property type="entry name" value="RRM_dom"/>
</dbReference>
<feature type="region of interest" description="Disordered" evidence="2">
    <location>
        <begin position="1"/>
        <end position="37"/>
    </location>
</feature>
<feature type="compositionally biased region" description="Basic and acidic residues" evidence="2">
    <location>
        <begin position="197"/>
        <end position="207"/>
    </location>
</feature>
<dbReference type="CDD" id="cd00590">
    <property type="entry name" value="RRM_SF"/>
    <property type="match status" value="1"/>
</dbReference>
<dbReference type="STRING" id="4155.A0A022RY07"/>
<protein>
    <recommendedName>
        <fullName evidence="3">RRM domain-containing protein</fullName>
    </recommendedName>
</protein>
<keyword evidence="5" id="KW-1185">Reference proteome</keyword>
<gene>
    <name evidence="4" type="ORF">MIMGU_mgv1a026185mg</name>
</gene>
<evidence type="ECO:0000313" key="4">
    <source>
        <dbReference type="EMBL" id="EYU43870.1"/>
    </source>
</evidence>
<dbReference type="eggNOG" id="KOG0118">
    <property type="taxonomic scope" value="Eukaryota"/>
</dbReference>
<dbReference type="Proteomes" id="UP000030748">
    <property type="component" value="Unassembled WGS sequence"/>
</dbReference>
<evidence type="ECO:0000313" key="5">
    <source>
        <dbReference type="Proteomes" id="UP000030748"/>
    </source>
</evidence>
<dbReference type="InterPro" id="IPR035979">
    <property type="entry name" value="RBD_domain_sf"/>
</dbReference>
<dbReference type="InterPro" id="IPR012677">
    <property type="entry name" value="Nucleotide-bd_a/b_plait_sf"/>
</dbReference>
<dbReference type="InterPro" id="IPR050441">
    <property type="entry name" value="RBM"/>
</dbReference>
<dbReference type="GO" id="GO:0000381">
    <property type="term" value="P:regulation of alternative mRNA splicing, via spliceosome"/>
    <property type="evidence" value="ECO:0000318"/>
    <property type="project" value="GO_Central"/>
</dbReference>
<dbReference type="SUPFAM" id="SSF54928">
    <property type="entry name" value="RNA-binding domain, RBD"/>
    <property type="match status" value="1"/>
</dbReference>
<feature type="compositionally biased region" description="Basic residues" evidence="2">
    <location>
        <begin position="165"/>
        <end position="180"/>
    </location>
</feature>
<dbReference type="GO" id="GO:0016607">
    <property type="term" value="C:nuclear speck"/>
    <property type="evidence" value="ECO:0000318"/>
    <property type="project" value="GO_Central"/>
</dbReference>
<feature type="compositionally biased region" description="Basic residues" evidence="2">
    <location>
        <begin position="210"/>
        <end position="219"/>
    </location>
</feature>
<feature type="compositionally biased region" description="Basic and acidic residues" evidence="2">
    <location>
        <begin position="25"/>
        <end position="36"/>
    </location>
</feature>
<evidence type="ECO:0000256" key="1">
    <source>
        <dbReference type="PROSITE-ProRule" id="PRU00176"/>
    </source>
</evidence>
<keyword evidence="1" id="KW-0694">RNA-binding</keyword>
<dbReference type="PANTHER" id="PTHR48034">
    <property type="entry name" value="TRANSFORMER-2 SEX-DETERMINING PROTEIN-RELATED"/>
    <property type="match status" value="1"/>
</dbReference>
<evidence type="ECO:0000259" key="3">
    <source>
        <dbReference type="PROSITE" id="PS50102"/>
    </source>
</evidence>
<dbReference type="AlphaFoldDB" id="A0A022RY07"/>
<name>A0A022RY07_ERYGU</name>
<dbReference type="Gene3D" id="3.30.70.330">
    <property type="match status" value="1"/>
</dbReference>
<dbReference type="PROSITE" id="PS50102">
    <property type="entry name" value="RRM"/>
    <property type="match status" value="1"/>
</dbReference>
<dbReference type="EMBL" id="KI630229">
    <property type="protein sequence ID" value="EYU43870.1"/>
    <property type="molecule type" value="Genomic_DNA"/>
</dbReference>
<organism evidence="4 5">
    <name type="scientific">Erythranthe guttata</name>
    <name type="common">Yellow monkey flower</name>
    <name type="synonym">Mimulus guttatus</name>
    <dbReference type="NCBI Taxonomy" id="4155"/>
    <lineage>
        <taxon>Eukaryota</taxon>
        <taxon>Viridiplantae</taxon>
        <taxon>Streptophyta</taxon>
        <taxon>Embryophyta</taxon>
        <taxon>Tracheophyta</taxon>
        <taxon>Spermatophyta</taxon>
        <taxon>Magnoliopsida</taxon>
        <taxon>eudicotyledons</taxon>
        <taxon>Gunneridae</taxon>
        <taxon>Pentapetalae</taxon>
        <taxon>asterids</taxon>
        <taxon>lamiids</taxon>
        <taxon>Lamiales</taxon>
        <taxon>Phrymaceae</taxon>
        <taxon>Erythranthe</taxon>
    </lineage>
</organism>
<sequence>MANHRSRSSSRGRRRIRSRSRSPATRKEDKRGERRSPALSCLYVTNIPFSTSREEIRVHFEKFGPLEDVNLPNFFYSGKPRGFGFVKFLNPEDAAKAQKQLDHTVISGRVVTVTLTRINKKTPAEMRKLTGPSYRGSRWKRSPLSSPRQRYRSYLRSRSPARLDLRRHRSRERSRRHRKSSPHDEKSQKSNRGSPSSKEKVRTDYAPRRSPAKSRSRYY</sequence>
<evidence type="ECO:0000256" key="2">
    <source>
        <dbReference type="SAM" id="MobiDB-lite"/>
    </source>
</evidence>
<feature type="region of interest" description="Disordered" evidence="2">
    <location>
        <begin position="122"/>
        <end position="219"/>
    </location>
</feature>
<feature type="domain" description="RRM" evidence="3">
    <location>
        <begin position="40"/>
        <end position="118"/>
    </location>
</feature>
<feature type="compositionally biased region" description="Basic residues" evidence="2">
    <location>
        <begin position="1"/>
        <end position="20"/>
    </location>
</feature>
<feature type="non-terminal residue" evidence="4">
    <location>
        <position position="219"/>
    </location>
</feature>
<dbReference type="SMART" id="SM00360">
    <property type="entry name" value="RRM"/>
    <property type="match status" value="1"/>
</dbReference>